<dbReference type="AlphaFoldDB" id="A0A450UV25"/>
<name>A0A450UV25_9GAMM</name>
<gene>
    <name evidence="1" type="ORF">BECKH772A_GA0070896_101034</name>
</gene>
<evidence type="ECO:0000313" key="1">
    <source>
        <dbReference type="EMBL" id="VFJ96404.1"/>
    </source>
</evidence>
<organism evidence="1">
    <name type="scientific">Candidatus Kentrum eta</name>
    <dbReference type="NCBI Taxonomy" id="2126337"/>
    <lineage>
        <taxon>Bacteria</taxon>
        <taxon>Pseudomonadati</taxon>
        <taxon>Pseudomonadota</taxon>
        <taxon>Gammaproteobacteria</taxon>
        <taxon>Candidatus Kentrum</taxon>
    </lineage>
</organism>
<proteinExistence type="predicted"/>
<accession>A0A450UV25</accession>
<dbReference type="EMBL" id="CAADFG010000103">
    <property type="protein sequence ID" value="VFJ96404.1"/>
    <property type="molecule type" value="Genomic_DNA"/>
</dbReference>
<sequence>MLKKRSSVRKLARRIEQGFTQLYPAMPEVPKRNLPLIVAAQIEASTVNTKILTSYLPLEMTRSDLREQWLRRQLSSKSLDSDRFAVLTIALRIGERALPLIRTAESGAANIAYALKAIFSLTLAKEICSLPVPSHRVIKNATRPMCHYSKARL</sequence>
<reference evidence="1" key="1">
    <citation type="submission" date="2019-02" db="EMBL/GenBank/DDBJ databases">
        <authorList>
            <person name="Gruber-Vodicka R. H."/>
            <person name="Seah K. B. B."/>
        </authorList>
    </citation>
    <scope>NUCLEOTIDE SEQUENCE</scope>
    <source>
        <strain evidence="1">BECK_SA2B15</strain>
    </source>
</reference>
<protein>
    <submittedName>
        <fullName evidence="1">Uncharacterized protein</fullName>
    </submittedName>
</protein>